<dbReference type="SMART" id="SM00926">
    <property type="entry name" value="Molybdop_Fe4S4"/>
    <property type="match status" value="1"/>
</dbReference>
<evidence type="ECO:0000259" key="6">
    <source>
        <dbReference type="PROSITE" id="PS51379"/>
    </source>
</evidence>
<dbReference type="RefSeq" id="WP_193113286.1">
    <property type="nucleotide sequence ID" value="NZ_CP041165.1"/>
</dbReference>
<dbReference type="SMART" id="SM00929">
    <property type="entry name" value="NADH-G_4Fe-4S_3"/>
    <property type="match status" value="1"/>
</dbReference>
<dbReference type="PROSITE" id="PS51839">
    <property type="entry name" value="4FE4S_HC3"/>
    <property type="match status" value="1"/>
</dbReference>
<name>A0A7M1AXB5_9BACT</name>
<evidence type="ECO:0000256" key="1">
    <source>
        <dbReference type="ARBA" id="ARBA00022485"/>
    </source>
</evidence>
<proteinExistence type="predicted"/>
<dbReference type="SUPFAM" id="SSF54292">
    <property type="entry name" value="2Fe-2S ferredoxin-like"/>
    <property type="match status" value="1"/>
</dbReference>
<protein>
    <submittedName>
        <fullName evidence="9">NADH-quinone oxidoreductase subunit G</fullName>
        <ecNumber evidence="9">1.6.5.11</ecNumber>
    </submittedName>
</protein>
<dbReference type="InterPro" id="IPR001041">
    <property type="entry name" value="2Fe-2S_ferredoxin-type"/>
</dbReference>
<feature type="domain" description="4Fe-4S His(Cys)3-ligated-type" evidence="8">
    <location>
        <begin position="78"/>
        <end position="117"/>
    </location>
</feature>
<dbReference type="Pfam" id="PF13510">
    <property type="entry name" value="Fer2_4"/>
    <property type="match status" value="1"/>
</dbReference>
<dbReference type="Pfam" id="PF10588">
    <property type="entry name" value="NADH-G_4Fe-4S_3"/>
    <property type="match status" value="1"/>
</dbReference>
<keyword evidence="1" id="KW-0004">4Fe-4S</keyword>
<dbReference type="AlphaFoldDB" id="A0A7M1AXB5"/>
<keyword evidence="9" id="KW-0560">Oxidoreductase</keyword>
<dbReference type="GO" id="GO:0016491">
    <property type="term" value="F:oxidoreductase activity"/>
    <property type="evidence" value="ECO:0007669"/>
    <property type="project" value="UniProtKB-KW"/>
</dbReference>
<feature type="domain" description="4Fe-4S Mo/W bis-MGD-type" evidence="7">
    <location>
        <begin position="238"/>
        <end position="297"/>
    </location>
</feature>
<sequence length="832" mass="92001">MSKISINIDGREIETQEGEYILNAARANDIFIPAICYLTRCSPTLACRICLVEADGKQVYACNAKAKDGMNITTTTENIEKERRAIMEVYDVNHPLQCGVCDQSGECELQNYTLEIEVDSQSYAIKDVDRSAHDWGHLHYDPGLCIVCERCVTACKDMIGDNSLKTIARGAEGIDAEFKETMPKDAYAMWNKLNKSVIGLTNGTDELDCTSCGECAAVCPVGALVDTHFMYKSNAWELKQVPATCGHCSAGCQISYDVKHTSLHDDTEKIYRVMNEWNYVSLCGAGRYGFDYQNATATKDEAAFAKTIEAFKKADTIKFTSTITNEEAYLLQSMKEKFGYKLVNDEAKAFQAFLKDYSEVSGTSLYGADLKVTMDSNFIVSVGSALKADNPNARYALNNSLTVNKGAGLYFHPVKDPIIEGLGKSIMTVEHAPLQEEIALYLVLDLFGDKAAMPSDITEYLASFHSEKTITVEETIKEKVVEIVKEMKVNEETGEEEEVEVEKSKMVPKKVSKEVTVDENKLLELLGADDKFMENLEKNLKKKETFALMVGPDLYTHPNSRNLARLVALIEKYSKFEVTMIPALTNSLGVSLICELDDTAGSYTIGYNVKGDYTLSALGDGDLDMPAMNQQEGTLTSINKRVNPTNAAVSYNGYELNDIANALELNSEKTVEHVINYTVKLPVEKGFKAVEFDTLPNHYENDGTEVRGYVLENVAVTPTGDETVAKFSEDKLEGSIIYLANPVRQFNDFTNKATELDEVSGVYMSEEFLSNSDFNEGDTVKVKTNKGELTAAVVSDNKISGSIVVLPTFDSKLNSEALFDGYRFNSASIEKV</sequence>
<dbReference type="PANTHER" id="PTHR24960:SF84">
    <property type="entry name" value="HYDROGENASE SUBUNIT"/>
    <property type="match status" value="1"/>
</dbReference>
<dbReference type="GO" id="GO:0051539">
    <property type="term" value="F:4 iron, 4 sulfur cluster binding"/>
    <property type="evidence" value="ECO:0007669"/>
    <property type="project" value="UniProtKB-KW"/>
</dbReference>
<evidence type="ECO:0000259" key="5">
    <source>
        <dbReference type="PROSITE" id="PS51085"/>
    </source>
</evidence>
<dbReference type="InterPro" id="IPR017896">
    <property type="entry name" value="4Fe4S_Fe-S-bd"/>
</dbReference>
<evidence type="ECO:0000259" key="8">
    <source>
        <dbReference type="PROSITE" id="PS51839"/>
    </source>
</evidence>
<keyword evidence="3" id="KW-0408">Iron</keyword>
<feature type="domain" description="2Fe-2S ferredoxin-type" evidence="5">
    <location>
        <begin position="2"/>
        <end position="78"/>
    </location>
</feature>
<dbReference type="NCBIfam" id="NF006305">
    <property type="entry name" value="PRK08493.1"/>
    <property type="match status" value="1"/>
</dbReference>
<gene>
    <name evidence="9" type="ORF">FJR03_09550</name>
</gene>
<feature type="domain" description="4Fe-4S ferredoxin-type" evidence="6">
    <location>
        <begin position="136"/>
        <end position="155"/>
    </location>
</feature>
<dbReference type="InterPro" id="IPR017900">
    <property type="entry name" value="4Fe4S_Fe_S_CS"/>
</dbReference>
<organism evidence="9 10">
    <name type="scientific">Sulfurimonas marina</name>
    <dbReference type="NCBI Taxonomy" id="2590551"/>
    <lineage>
        <taxon>Bacteria</taxon>
        <taxon>Pseudomonadati</taxon>
        <taxon>Campylobacterota</taxon>
        <taxon>Epsilonproteobacteria</taxon>
        <taxon>Campylobacterales</taxon>
        <taxon>Sulfurimonadaceae</taxon>
        <taxon>Sulfurimonas</taxon>
    </lineage>
</organism>
<dbReference type="InterPro" id="IPR050157">
    <property type="entry name" value="PSI_iron-sulfur_center"/>
</dbReference>
<keyword evidence="10" id="KW-1185">Reference proteome</keyword>
<evidence type="ECO:0000256" key="2">
    <source>
        <dbReference type="ARBA" id="ARBA00022723"/>
    </source>
</evidence>
<evidence type="ECO:0000256" key="3">
    <source>
        <dbReference type="ARBA" id="ARBA00023004"/>
    </source>
</evidence>
<dbReference type="EMBL" id="CP041165">
    <property type="protein sequence ID" value="QOP41966.1"/>
    <property type="molecule type" value="Genomic_DNA"/>
</dbReference>
<dbReference type="InterPro" id="IPR019574">
    <property type="entry name" value="NADH_UbQ_OxRdtase_Gsu_4Fe4S-bd"/>
</dbReference>
<evidence type="ECO:0000313" key="10">
    <source>
        <dbReference type="Proteomes" id="UP000593910"/>
    </source>
</evidence>
<dbReference type="GO" id="GO:0046872">
    <property type="term" value="F:metal ion binding"/>
    <property type="evidence" value="ECO:0007669"/>
    <property type="project" value="UniProtKB-KW"/>
</dbReference>
<feature type="domain" description="4Fe-4S ferredoxin-type" evidence="6">
    <location>
        <begin position="200"/>
        <end position="229"/>
    </location>
</feature>
<dbReference type="Gene3D" id="3.30.70.20">
    <property type="match status" value="1"/>
</dbReference>
<dbReference type="PROSITE" id="PS51085">
    <property type="entry name" value="2FE2S_FER_2"/>
    <property type="match status" value="1"/>
</dbReference>
<reference evidence="9 10" key="1">
    <citation type="submission" date="2019-06" db="EMBL/GenBank/DDBJ databases">
        <title>Sulfurimonas gotlandica sp. nov., a chemoautotrophic and psychrotolerant epsilonproteobacterium isolated from a pelagic redoxcline, and an emended description of the genus Sulfurimonas.</title>
        <authorList>
            <person name="Wang S."/>
            <person name="Jiang L."/>
            <person name="Shao Z."/>
        </authorList>
    </citation>
    <scope>NUCLEOTIDE SEQUENCE [LARGE SCALE GENOMIC DNA]</scope>
    <source>
        <strain evidence="9 10">B2</strain>
    </source>
</reference>
<dbReference type="Gene3D" id="3.10.20.740">
    <property type="match status" value="1"/>
</dbReference>
<dbReference type="PANTHER" id="PTHR24960">
    <property type="entry name" value="PHOTOSYSTEM I IRON-SULFUR CENTER-RELATED"/>
    <property type="match status" value="1"/>
</dbReference>
<dbReference type="PROSITE" id="PS00198">
    <property type="entry name" value="4FE4S_FER_1"/>
    <property type="match status" value="1"/>
</dbReference>
<dbReference type="InterPro" id="IPR036010">
    <property type="entry name" value="2Fe-2S_ferredoxin-like_sf"/>
</dbReference>
<accession>A0A7M1AXB5</accession>
<dbReference type="PROSITE" id="PS51669">
    <property type="entry name" value="4FE4S_MOW_BIS_MGD"/>
    <property type="match status" value="1"/>
</dbReference>
<dbReference type="PROSITE" id="PS51379">
    <property type="entry name" value="4FE4S_FER_2"/>
    <property type="match status" value="2"/>
</dbReference>
<dbReference type="SUPFAM" id="SSF53706">
    <property type="entry name" value="Formate dehydrogenase/DMSO reductase, domains 1-3"/>
    <property type="match status" value="1"/>
</dbReference>
<dbReference type="InterPro" id="IPR006963">
    <property type="entry name" value="Mopterin_OxRdtase_4Fe-4S_dom"/>
</dbReference>
<keyword evidence="4" id="KW-0411">Iron-sulfur</keyword>
<dbReference type="CDD" id="cd00207">
    <property type="entry name" value="fer2"/>
    <property type="match status" value="1"/>
</dbReference>
<dbReference type="EC" id="1.6.5.11" evidence="9"/>
<evidence type="ECO:0000313" key="9">
    <source>
        <dbReference type="EMBL" id="QOP41966.1"/>
    </source>
</evidence>
<dbReference type="Gene3D" id="2.20.25.90">
    <property type="entry name" value="ADC-like domains"/>
    <property type="match status" value="1"/>
</dbReference>
<keyword evidence="2" id="KW-0479">Metal-binding</keyword>
<dbReference type="Proteomes" id="UP000593910">
    <property type="component" value="Chromosome"/>
</dbReference>
<evidence type="ECO:0000256" key="4">
    <source>
        <dbReference type="ARBA" id="ARBA00023014"/>
    </source>
</evidence>
<dbReference type="SUPFAM" id="SSF54862">
    <property type="entry name" value="4Fe-4S ferredoxins"/>
    <property type="match status" value="1"/>
</dbReference>
<dbReference type="FunFam" id="3.10.20.740:FF:000003">
    <property type="entry name" value="Formate dehydrogenase subunit alpha"/>
    <property type="match status" value="1"/>
</dbReference>
<evidence type="ECO:0000259" key="7">
    <source>
        <dbReference type="PROSITE" id="PS51669"/>
    </source>
</evidence>
<dbReference type="KEGG" id="smax:FJR03_09550"/>
<dbReference type="Pfam" id="PF12838">
    <property type="entry name" value="Fer4_7"/>
    <property type="match status" value="1"/>
</dbReference>